<dbReference type="RefSeq" id="WP_328238806.1">
    <property type="nucleotide sequence ID" value="NZ_JAROAS010000055.1"/>
</dbReference>
<sequence>LFCNKQPSKVNCSSVNTKCQGLSFKQGDSSGVSNNITVNRGANIFYGGYTSYASLFNIVMHVQTSTGTKVTGDLPVYYRGGENSATYKAAANGNYRISARCGDSSSQKRCAGYVSLNH</sequence>
<feature type="non-terminal residue" evidence="1">
    <location>
        <position position="1"/>
    </location>
</feature>
<dbReference type="EMBL" id="JAROAS010000055">
    <property type="protein sequence ID" value="MED4130179.1"/>
    <property type="molecule type" value="Genomic_DNA"/>
</dbReference>
<comment type="caution">
    <text evidence="1">The sequence shown here is derived from an EMBL/GenBank/DDBJ whole genome shotgun (WGS) entry which is preliminary data.</text>
</comment>
<organism evidence="1 2">
    <name type="scientific">Shouchella miscanthi</name>
    <dbReference type="NCBI Taxonomy" id="2598861"/>
    <lineage>
        <taxon>Bacteria</taxon>
        <taxon>Bacillati</taxon>
        <taxon>Bacillota</taxon>
        <taxon>Bacilli</taxon>
        <taxon>Bacillales</taxon>
        <taxon>Bacillaceae</taxon>
        <taxon>Shouchella</taxon>
    </lineage>
</organism>
<evidence type="ECO:0000313" key="2">
    <source>
        <dbReference type="Proteomes" id="UP001341820"/>
    </source>
</evidence>
<dbReference type="Proteomes" id="UP001341820">
    <property type="component" value="Unassembled WGS sequence"/>
</dbReference>
<accession>A0ABU6NR31</accession>
<evidence type="ECO:0000313" key="1">
    <source>
        <dbReference type="EMBL" id="MED4130179.1"/>
    </source>
</evidence>
<gene>
    <name evidence="1" type="ORF">P5F74_18855</name>
</gene>
<reference evidence="1 2" key="1">
    <citation type="submission" date="2023-03" db="EMBL/GenBank/DDBJ databases">
        <title>Bacillus Genome Sequencing.</title>
        <authorList>
            <person name="Dunlap C."/>
        </authorList>
    </citation>
    <scope>NUCLEOTIDE SEQUENCE [LARGE SCALE GENOMIC DNA]</scope>
    <source>
        <strain evidence="1 2">B-4107</strain>
    </source>
</reference>
<protein>
    <submittedName>
        <fullName evidence="1">Uncharacterized protein</fullName>
    </submittedName>
</protein>
<keyword evidence="2" id="KW-1185">Reference proteome</keyword>
<name>A0ABU6NR31_9BACI</name>
<proteinExistence type="predicted"/>